<dbReference type="Gene3D" id="3.30.40.10">
    <property type="entry name" value="Zinc/RING finger domain, C3HC4 (zinc finger)"/>
    <property type="match status" value="1"/>
</dbReference>
<dbReference type="GeneID" id="70230540"/>
<dbReference type="PANTHER" id="PTHR22765:SF434">
    <property type="entry name" value="GB|AAD18119.1-RELATED"/>
    <property type="match status" value="1"/>
</dbReference>
<dbReference type="PROSITE" id="PS50089">
    <property type="entry name" value="ZF_RING_2"/>
    <property type="match status" value="1"/>
</dbReference>
<dbReference type="Pfam" id="PF13639">
    <property type="entry name" value="zf-RING_2"/>
    <property type="match status" value="1"/>
</dbReference>
<sequence>MTILNSTPPSQDDQTPAHPIPIIIIIVVFLILYILLIYDIKFRTPSNNPLASSESESVQSSRSTNSEVSNLQQLDSIAPLRVYKQVTTEMEIEGPGEHSAWPDALVICAICLETMADSDIVRRLPCGHTFHSGCITPWYLGQHYTCPLCVSHFMPSGCAHVRTGT</sequence>
<dbReference type="InterPro" id="IPR001841">
    <property type="entry name" value="Znf_RING"/>
</dbReference>
<dbReference type="SUPFAM" id="SSF57850">
    <property type="entry name" value="RING/U-box"/>
    <property type="match status" value="1"/>
</dbReference>
<gene>
    <name evidence="5" type="ORF">BKA55DRAFT_70100</name>
</gene>
<feature type="domain" description="RING-type" evidence="4">
    <location>
        <begin position="108"/>
        <end position="149"/>
    </location>
</feature>
<dbReference type="AlphaFoldDB" id="A0A9P9K818"/>
<dbReference type="InterPro" id="IPR013083">
    <property type="entry name" value="Znf_RING/FYVE/PHD"/>
</dbReference>
<evidence type="ECO:0000313" key="6">
    <source>
        <dbReference type="Proteomes" id="UP000720189"/>
    </source>
</evidence>
<dbReference type="RefSeq" id="XP_046048184.1">
    <property type="nucleotide sequence ID" value="XM_046200586.1"/>
</dbReference>
<feature type="region of interest" description="Disordered" evidence="2">
    <location>
        <begin position="48"/>
        <end position="69"/>
    </location>
</feature>
<dbReference type="InterPro" id="IPR051826">
    <property type="entry name" value="E3_ubiquitin-ligase_domain"/>
</dbReference>
<keyword evidence="1" id="KW-0479">Metal-binding</keyword>
<evidence type="ECO:0000256" key="2">
    <source>
        <dbReference type="SAM" id="MobiDB-lite"/>
    </source>
</evidence>
<comment type="caution">
    <text evidence="5">The sequence shown here is derived from an EMBL/GenBank/DDBJ whole genome shotgun (WGS) entry which is preliminary data.</text>
</comment>
<keyword evidence="1" id="KW-0863">Zinc-finger</keyword>
<keyword evidence="6" id="KW-1185">Reference proteome</keyword>
<keyword evidence="3" id="KW-0812">Transmembrane</keyword>
<dbReference type="EMBL" id="JAGMUX010000010">
    <property type="protein sequence ID" value="KAH7247601.1"/>
    <property type="molecule type" value="Genomic_DNA"/>
</dbReference>
<accession>A0A9P9K818</accession>
<dbReference type="SMART" id="SM00184">
    <property type="entry name" value="RING"/>
    <property type="match status" value="1"/>
</dbReference>
<evidence type="ECO:0000259" key="4">
    <source>
        <dbReference type="PROSITE" id="PS50089"/>
    </source>
</evidence>
<keyword evidence="3" id="KW-1133">Transmembrane helix</keyword>
<reference evidence="5" key="1">
    <citation type="journal article" date="2021" name="Nat. Commun.">
        <title>Genetic determinants of endophytism in the Arabidopsis root mycobiome.</title>
        <authorList>
            <person name="Mesny F."/>
            <person name="Miyauchi S."/>
            <person name="Thiergart T."/>
            <person name="Pickel B."/>
            <person name="Atanasova L."/>
            <person name="Karlsson M."/>
            <person name="Huettel B."/>
            <person name="Barry K.W."/>
            <person name="Haridas S."/>
            <person name="Chen C."/>
            <person name="Bauer D."/>
            <person name="Andreopoulos W."/>
            <person name="Pangilinan J."/>
            <person name="LaButti K."/>
            <person name="Riley R."/>
            <person name="Lipzen A."/>
            <person name="Clum A."/>
            <person name="Drula E."/>
            <person name="Henrissat B."/>
            <person name="Kohler A."/>
            <person name="Grigoriev I.V."/>
            <person name="Martin F.M."/>
            <person name="Hacquard S."/>
        </authorList>
    </citation>
    <scope>NUCLEOTIDE SEQUENCE</scope>
    <source>
        <strain evidence="5">MPI-CAGE-AT-0023</strain>
    </source>
</reference>
<dbReference type="GO" id="GO:0061630">
    <property type="term" value="F:ubiquitin protein ligase activity"/>
    <property type="evidence" value="ECO:0007669"/>
    <property type="project" value="TreeGrafter"/>
</dbReference>
<organism evidence="5 6">
    <name type="scientific">Fusarium redolens</name>
    <dbReference type="NCBI Taxonomy" id="48865"/>
    <lineage>
        <taxon>Eukaryota</taxon>
        <taxon>Fungi</taxon>
        <taxon>Dikarya</taxon>
        <taxon>Ascomycota</taxon>
        <taxon>Pezizomycotina</taxon>
        <taxon>Sordariomycetes</taxon>
        <taxon>Hypocreomycetidae</taxon>
        <taxon>Hypocreales</taxon>
        <taxon>Nectriaceae</taxon>
        <taxon>Fusarium</taxon>
        <taxon>Fusarium redolens species complex</taxon>
    </lineage>
</organism>
<feature type="transmembrane region" description="Helical" evidence="3">
    <location>
        <begin position="20"/>
        <end position="38"/>
    </location>
</feature>
<keyword evidence="3" id="KW-0472">Membrane</keyword>
<dbReference type="Proteomes" id="UP000720189">
    <property type="component" value="Unassembled WGS sequence"/>
</dbReference>
<dbReference type="PANTHER" id="PTHR22765">
    <property type="entry name" value="RING FINGER AND PROTEASE ASSOCIATED DOMAIN-CONTAINING"/>
    <property type="match status" value="1"/>
</dbReference>
<evidence type="ECO:0000256" key="3">
    <source>
        <dbReference type="SAM" id="Phobius"/>
    </source>
</evidence>
<proteinExistence type="predicted"/>
<evidence type="ECO:0000313" key="5">
    <source>
        <dbReference type="EMBL" id="KAH7247601.1"/>
    </source>
</evidence>
<feature type="compositionally biased region" description="Low complexity" evidence="2">
    <location>
        <begin position="52"/>
        <end position="69"/>
    </location>
</feature>
<dbReference type="GO" id="GO:0006511">
    <property type="term" value="P:ubiquitin-dependent protein catabolic process"/>
    <property type="evidence" value="ECO:0007669"/>
    <property type="project" value="TreeGrafter"/>
</dbReference>
<keyword evidence="1" id="KW-0862">Zinc</keyword>
<name>A0A9P9K818_FUSRE</name>
<dbReference type="OrthoDB" id="8062037at2759"/>
<evidence type="ECO:0000256" key="1">
    <source>
        <dbReference type="PROSITE-ProRule" id="PRU00175"/>
    </source>
</evidence>
<dbReference type="GO" id="GO:0008270">
    <property type="term" value="F:zinc ion binding"/>
    <property type="evidence" value="ECO:0007669"/>
    <property type="project" value="UniProtKB-KW"/>
</dbReference>
<dbReference type="CDD" id="cd16454">
    <property type="entry name" value="RING-H2_PA-TM-RING"/>
    <property type="match status" value="1"/>
</dbReference>
<protein>
    <recommendedName>
        <fullName evidence="4">RING-type domain-containing protein</fullName>
    </recommendedName>
</protein>